<accession>A0A166QS25</accession>
<dbReference type="Proteomes" id="UP000076489">
    <property type="component" value="Unassembled WGS sequence"/>
</dbReference>
<gene>
    <name evidence="1" type="ORF">A1D17_04315</name>
</gene>
<dbReference type="RefSeq" id="WP_063340818.1">
    <property type="nucleotide sequence ID" value="NZ_LUKJ01000002.1"/>
</dbReference>
<proteinExistence type="predicted"/>
<reference evidence="1 2" key="2">
    <citation type="journal article" date="2018" name="Nature">
        <title>Mutant phenotypes for thousands of bacterial genes of unknown function.</title>
        <authorList>
            <person name="Price M.N."/>
            <person name="Wetmore K.M."/>
            <person name="Waters R.J."/>
            <person name="Callaghan M."/>
            <person name="Ray J."/>
            <person name="Liu H."/>
            <person name="Kuehl J.V."/>
            <person name="Melnyk R.A."/>
            <person name="Lamson J.S."/>
            <person name="Suh Y."/>
            <person name="Carlson H.K."/>
            <person name="Esquivel Z."/>
            <person name="Sadeeshkumar H."/>
            <person name="Chakraborty R."/>
            <person name="Zane G.M."/>
            <person name="Rubin B.E."/>
            <person name="Wall J.D."/>
            <person name="Visel A."/>
            <person name="Bristow J."/>
            <person name="Blow M.J."/>
            <person name="Arkin A.P."/>
            <person name="Deutschbauer A.M."/>
        </authorList>
    </citation>
    <scope>NUCLEOTIDE SEQUENCE [LARGE SCALE GENOMIC DNA]</scope>
    <source>
        <strain evidence="1 2">FW300-N1B4</strain>
    </source>
</reference>
<dbReference type="AlphaFoldDB" id="A0A166QS25"/>
<evidence type="ECO:0000313" key="1">
    <source>
        <dbReference type="EMBL" id="KZN20773.1"/>
    </source>
</evidence>
<dbReference type="OrthoDB" id="267364at2"/>
<protein>
    <recommendedName>
        <fullName evidence="3">SprT-like domain-containing protein</fullName>
    </recommendedName>
</protein>
<evidence type="ECO:0008006" key="3">
    <source>
        <dbReference type="Google" id="ProtNLM"/>
    </source>
</evidence>
<reference evidence="2" key="1">
    <citation type="submission" date="2016-03" db="EMBL/GenBank/DDBJ databases">
        <authorList>
            <person name="Ray J."/>
            <person name="Price M."/>
            <person name="Deutschbauer A."/>
        </authorList>
    </citation>
    <scope>NUCLEOTIDE SEQUENCE [LARGE SCALE GENOMIC DNA]</scope>
    <source>
        <strain evidence="2">FW300-N1B4</strain>
    </source>
</reference>
<comment type="caution">
    <text evidence="1">The sequence shown here is derived from an EMBL/GenBank/DDBJ whole genome shotgun (WGS) entry which is preliminary data.</text>
</comment>
<dbReference type="EMBL" id="LUKJ01000002">
    <property type="protein sequence ID" value="KZN20773.1"/>
    <property type="molecule type" value="Genomic_DNA"/>
</dbReference>
<organism evidence="1 2">
    <name type="scientific">Pseudomonas fluorescens</name>
    <dbReference type="NCBI Taxonomy" id="294"/>
    <lineage>
        <taxon>Bacteria</taxon>
        <taxon>Pseudomonadati</taxon>
        <taxon>Pseudomonadota</taxon>
        <taxon>Gammaproteobacteria</taxon>
        <taxon>Pseudomonadales</taxon>
        <taxon>Pseudomonadaceae</taxon>
        <taxon>Pseudomonas</taxon>
    </lineage>
</organism>
<sequence length="228" mass="25869">MDTTDLTFDHIEQHNAEYAREVQLAKEISRLLKAQKFPDDRIWVDLRFDYSMTDHSSSSVELINISGEVHGIAVLRFQGLFLYQDFASMFEEVVPHELAHILQAIQAKESGQEITKPHEEDWQDLVAELAPNATPLAKVKGLFDDRAIKLLKGNIGTVCECGGEEAFAVYADTPTVSIKLKNEELTCTTCKFPYVRTDRSAWPEKIVGEIKFLEGVKAEKLHHPQLQR</sequence>
<evidence type="ECO:0000313" key="2">
    <source>
        <dbReference type="Proteomes" id="UP000076489"/>
    </source>
</evidence>
<name>A0A166QS25_PSEFL</name>